<dbReference type="OrthoDB" id="6636843at2"/>
<proteinExistence type="inferred from homology"/>
<dbReference type="EC" id="1.13.11.-" evidence="6"/>
<dbReference type="PANTHER" id="PTHR10543:SF89">
    <property type="entry name" value="CAROTENOID 9,10(9',10')-CLEAVAGE DIOXYGENASE 1"/>
    <property type="match status" value="1"/>
</dbReference>
<gene>
    <name evidence="7" type="ORF">HYN04_02970</name>
</gene>
<dbReference type="EMBL" id="CP029479">
    <property type="protein sequence ID" value="AWM76813.1"/>
    <property type="molecule type" value="Genomic_DNA"/>
</dbReference>
<dbReference type="GO" id="GO:0046872">
    <property type="term" value="F:metal ion binding"/>
    <property type="evidence" value="ECO:0007669"/>
    <property type="project" value="UniProtKB-KW"/>
</dbReference>
<comment type="cofactor">
    <cofactor evidence="5 6">
        <name>Fe(2+)</name>
        <dbReference type="ChEBI" id="CHEBI:29033"/>
    </cofactor>
    <text evidence="5 6">Binds 1 Fe(2+) ion per subunit.</text>
</comment>
<accession>A0A2Z3HJW3</accession>
<feature type="binding site" evidence="5">
    <location>
        <position position="278"/>
    </location>
    <ligand>
        <name>Fe cation</name>
        <dbReference type="ChEBI" id="CHEBI:24875"/>
        <note>catalytic</note>
    </ligand>
</feature>
<evidence type="ECO:0000256" key="2">
    <source>
        <dbReference type="ARBA" id="ARBA00022723"/>
    </source>
</evidence>
<keyword evidence="6" id="KW-0223">Dioxygenase</keyword>
<protein>
    <recommendedName>
        <fullName evidence="6">Dioxygenase</fullName>
        <ecNumber evidence="6">1.13.11.-</ecNumber>
    </recommendedName>
</protein>
<keyword evidence="2 5" id="KW-0479">Metal-binding</keyword>
<keyword evidence="3 6" id="KW-0560">Oxidoreductase</keyword>
<sequence>MSEKKRGNPYLTGNFAPVRTEDDFDLEVVGEIPEGLAGTLYRTGANPQFEPLDPNYHWFTGDGMVHAFRVGGGKVTYRNRYVRTPKWELEHQHGRSLFGGFNPMLSDPLAAGQDSGVANTNILFHAGRLLALEEGHMPFEVDRDTLAPLGYASEYAGRVTAHPKLDPKTGEMVWFGYGVGPHPFSTTMSYGVTDASGKVVQRTDFEAPYSAMVHDFLVTENYVLFPVMPLTGSLERAMKGLPGYAWEPGKPSYVGLMKRGEGVSAIRWFMTKPGYVFHPMNAREEGDRIIAEVCLYDAAPLFPLADGRPGARSGARLTRWEFDLTGATDQVKETAIDDLDSEFPRLDERFAGLPYRHGYYAADTTGAKSVKMNAIAHIDLKSGVRKVCTFEPGDQVSEPVFTPRSATAAEGEGWLTTVVWRAAENRSDLVILDASDVDRGPVALAKVPRRVPFGFHGNWVDA</sequence>
<dbReference type="PANTHER" id="PTHR10543">
    <property type="entry name" value="BETA-CAROTENE DIOXYGENASE"/>
    <property type="match status" value="1"/>
</dbReference>
<organism evidence="7 8">
    <name type="scientific">Phenylobacterium parvum</name>
    <dbReference type="NCBI Taxonomy" id="2201350"/>
    <lineage>
        <taxon>Bacteria</taxon>
        <taxon>Pseudomonadati</taxon>
        <taxon>Pseudomonadota</taxon>
        <taxon>Alphaproteobacteria</taxon>
        <taxon>Caulobacterales</taxon>
        <taxon>Caulobacteraceae</taxon>
        <taxon>Phenylobacterium</taxon>
    </lineage>
</organism>
<keyword evidence="4 5" id="KW-0408">Iron</keyword>
<name>A0A2Z3HJW3_9CAUL</name>
<evidence type="ECO:0000313" key="7">
    <source>
        <dbReference type="EMBL" id="AWM76813.1"/>
    </source>
</evidence>
<evidence type="ECO:0000313" key="8">
    <source>
        <dbReference type="Proteomes" id="UP000247763"/>
    </source>
</evidence>
<reference evidence="8" key="1">
    <citation type="submission" date="2018-05" db="EMBL/GenBank/DDBJ databases">
        <title>Genome sequencing of Phenylobacterium sp. HYN0004.</title>
        <authorList>
            <person name="Yi H."/>
            <person name="Baek C."/>
        </authorList>
    </citation>
    <scope>NUCLEOTIDE SEQUENCE [LARGE SCALE GENOMIC DNA]</scope>
    <source>
        <strain evidence="8">HYN0004</strain>
    </source>
</reference>
<keyword evidence="8" id="KW-1185">Reference proteome</keyword>
<comment type="similarity">
    <text evidence="1 6">Belongs to the carotenoid oxygenase family.</text>
</comment>
<dbReference type="InterPro" id="IPR004294">
    <property type="entry name" value="Carotenoid_Oase"/>
</dbReference>
<feature type="binding site" evidence="5">
    <location>
        <position position="162"/>
    </location>
    <ligand>
        <name>Fe cation</name>
        <dbReference type="ChEBI" id="CHEBI:24875"/>
        <note>catalytic</note>
    </ligand>
</feature>
<dbReference type="Proteomes" id="UP000247763">
    <property type="component" value="Chromosome"/>
</dbReference>
<feature type="binding site" evidence="5">
    <location>
        <position position="456"/>
    </location>
    <ligand>
        <name>Fe cation</name>
        <dbReference type="ChEBI" id="CHEBI:24875"/>
        <note>catalytic</note>
    </ligand>
</feature>
<dbReference type="GO" id="GO:0010436">
    <property type="term" value="F:carotenoid dioxygenase activity"/>
    <property type="evidence" value="ECO:0007669"/>
    <property type="project" value="TreeGrafter"/>
</dbReference>
<dbReference type="KEGG" id="phb:HYN04_02970"/>
<evidence type="ECO:0000256" key="5">
    <source>
        <dbReference type="PIRSR" id="PIRSR604294-1"/>
    </source>
</evidence>
<dbReference type="GO" id="GO:0016121">
    <property type="term" value="P:carotene catabolic process"/>
    <property type="evidence" value="ECO:0007669"/>
    <property type="project" value="TreeGrafter"/>
</dbReference>
<evidence type="ECO:0000256" key="3">
    <source>
        <dbReference type="ARBA" id="ARBA00023002"/>
    </source>
</evidence>
<dbReference type="AlphaFoldDB" id="A0A2Z3HJW3"/>
<evidence type="ECO:0000256" key="4">
    <source>
        <dbReference type="ARBA" id="ARBA00023004"/>
    </source>
</evidence>
<dbReference type="Pfam" id="PF03055">
    <property type="entry name" value="RPE65"/>
    <property type="match status" value="1"/>
</dbReference>
<evidence type="ECO:0000256" key="1">
    <source>
        <dbReference type="ARBA" id="ARBA00006787"/>
    </source>
</evidence>
<evidence type="ECO:0000256" key="6">
    <source>
        <dbReference type="RuleBase" id="RU364048"/>
    </source>
</evidence>
<dbReference type="RefSeq" id="WP_110449382.1">
    <property type="nucleotide sequence ID" value="NZ_CP029479.1"/>
</dbReference>
<feature type="binding site" evidence="5">
    <location>
        <position position="214"/>
    </location>
    <ligand>
        <name>Fe cation</name>
        <dbReference type="ChEBI" id="CHEBI:24875"/>
        <note>catalytic</note>
    </ligand>
</feature>